<dbReference type="EMBL" id="CAEZSD010000015">
    <property type="protein sequence ID" value="CAB4530320.1"/>
    <property type="molecule type" value="Genomic_DNA"/>
</dbReference>
<evidence type="ECO:0000313" key="1">
    <source>
        <dbReference type="EMBL" id="CAB4530320.1"/>
    </source>
</evidence>
<gene>
    <name evidence="1" type="ORF">UFOPK1399_00228</name>
</gene>
<organism evidence="1">
    <name type="scientific">freshwater metagenome</name>
    <dbReference type="NCBI Taxonomy" id="449393"/>
    <lineage>
        <taxon>unclassified sequences</taxon>
        <taxon>metagenomes</taxon>
        <taxon>ecological metagenomes</taxon>
    </lineage>
</organism>
<sequence length="165" mass="17860">MAFTIPKPNLLIPKVPGVLVLGLIATQLLMLSGGSEKEPQCELKVERPHLSTSVKESRGADVLKLNVTSVCDAPQKYTTIQADIQSIHKDSQVTAFKFEQQTRNSNLKEPNTARFLGLFVKCLPSDPVLYQGRASGKVLLANGKTISVTGDSGKFYGESCRIGAK</sequence>
<accession>A0A6J6ATN8</accession>
<name>A0A6J6ATN8_9ZZZZ</name>
<proteinExistence type="predicted"/>
<reference evidence="1" key="1">
    <citation type="submission" date="2020-05" db="EMBL/GenBank/DDBJ databases">
        <authorList>
            <person name="Chiriac C."/>
            <person name="Salcher M."/>
            <person name="Ghai R."/>
            <person name="Kavagutti S V."/>
        </authorList>
    </citation>
    <scope>NUCLEOTIDE SEQUENCE</scope>
</reference>
<protein>
    <submittedName>
        <fullName evidence="1">Unannotated protein</fullName>
    </submittedName>
</protein>
<dbReference type="AlphaFoldDB" id="A0A6J6ATN8"/>